<sequence length="184" mass="21322">MGEPRLVICLYGPEPLHVDLKFITVRELETRVENPLVLWERGRRITETIESTVPVYPSIDPQWTEDRFWIWVHYGAAKLGRGELYEVIDTITFLRRSVIGPCILHLKGRHPNGVRRLEEFSSEFADALKETVPSHSANNCYHALKTTITLYRDLRDRISRIKRKADAEEAAVAYLDKVYSSLSR</sequence>
<keyword evidence="2" id="KW-1185">Reference proteome</keyword>
<proteinExistence type="predicted"/>
<evidence type="ECO:0000313" key="1">
    <source>
        <dbReference type="EMBL" id="QRG66467.1"/>
    </source>
</evidence>
<dbReference type="Proteomes" id="UP000596248">
    <property type="component" value="Chromosome"/>
</dbReference>
<dbReference type="EMBL" id="CP069127">
    <property type="protein sequence ID" value="QRG66467.1"/>
    <property type="molecule type" value="Genomic_DNA"/>
</dbReference>
<evidence type="ECO:0000313" key="2">
    <source>
        <dbReference type="Proteomes" id="UP000596248"/>
    </source>
</evidence>
<name>A0ABX7FK15_BRECH</name>
<organism evidence="1 2">
    <name type="scientific">Brevibacillus choshinensis</name>
    <dbReference type="NCBI Taxonomy" id="54911"/>
    <lineage>
        <taxon>Bacteria</taxon>
        <taxon>Bacillati</taxon>
        <taxon>Bacillota</taxon>
        <taxon>Bacilli</taxon>
        <taxon>Bacillales</taxon>
        <taxon>Paenibacillaceae</taxon>
        <taxon>Brevibacillus</taxon>
    </lineage>
</organism>
<dbReference type="RefSeq" id="WP_203353533.1">
    <property type="nucleotide sequence ID" value="NZ_CP069127.1"/>
</dbReference>
<gene>
    <name evidence="1" type="ORF">JNE38_23520</name>
</gene>
<protein>
    <submittedName>
        <fullName evidence="1">Uncharacterized protein</fullName>
    </submittedName>
</protein>
<dbReference type="Gene3D" id="1.20.120.330">
    <property type="entry name" value="Nucleotidyltransferases domain 2"/>
    <property type="match status" value="1"/>
</dbReference>
<accession>A0ABX7FK15</accession>
<reference evidence="1 2" key="1">
    <citation type="submission" date="2021-01" db="EMBL/GenBank/DDBJ databases">
        <title>Identification of strong promoters based on the transcriptome of Brevibacillus choshinensis.</title>
        <authorList>
            <person name="Yao D."/>
            <person name="Zhang K."/>
            <person name="Wu J."/>
        </authorList>
    </citation>
    <scope>NUCLEOTIDE SEQUENCE [LARGE SCALE GENOMIC DNA]</scope>
    <source>
        <strain evidence="1 2">HPD31-SP3</strain>
    </source>
</reference>